<dbReference type="PANTHER" id="PTHR40094:SF1">
    <property type="entry name" value="UBIQUITIN DOMAIN-CONTAINING PROTEIN"/>
    <property type="match status" value="1"/>
</dbReference>
<dbReference type="InterPro" id="IPR021868">
    <property type="entry name" value="Alpha_2_Macroglob_MG3"/>
</dbReference>
<protein>
    <recommendedName>
        <fullName evidence="7">Alpha-2-macroglobulin family protein</fullName>
    </recommendedName>
</protein>
<dbReference type="InterPro" id="IPR041203">
    <property type="entry name" value="Bact_A2M_MG5"/>
</dbReference>
<keyword evidence="2" id="KW-0732">Signal</keyword>
<dbReference type="Pfam" id="PF00207">
    <property type="entry name" value="A2M"/>
    <property type="match status" value="1"/>
</dbReference>
<dbReference type="InterPro" id="IPR008930">
    <property type="entry name" value="Terpenoid_cyclase/PrenylTrfase"/>
</dbReference>
<dbReference type="Pfam" id="PF11974">
    <property type="entry name" value="bMG3"/>
    <property type="match status" value="1"/>
</dbReference>
<dbReference type="InterPro" id="IPR011626">
    <property type="entry name" value="Alpha-macroglobulin_TED"/>
</dbReference>
<evidence type="ECO:0000259" key="4">
    <source>
        <dbReference type="SMART" id="SM01360"/>
    </source>
</evidence>
<dbReference type="InterPro" id="IPR047565">
    <property type="entry name" value="Alpha-macroglob_thiol-ester_cl"/>
</dbReference>
<dbReference type="PANTHER" id="PTHR40094">
    <property type="entry name" value="ALPHA-2-MACROGLOBULIN HOMOLOG"/>
    <property type="match status" value="1"/>
</dbReference>
<dbReference type="PROSITE" id="PS51257">
    <property type="entry name" value="PROKAR_LIPOPROTEIN"/>
    <property type="match status" value="1"/>
</dbReference>
<keyword evidence="6" id="KW-1185">Reference proteome</keyword>
<dbReference type="Pfam" id="PF07678">
    <property type="entry name" value="TED_complement"/>
    <property type="match status" value="1"/>
</dbReference>
<reference evidence="5 6" key="1">
    <citation type="submission" date="2016-10" db="EMBL/GenBank/DDBJ databases">
        <authorList>
            <person name="de Groot N.N."/>
        </authorList>
    </citation>
    <scope>NUCLEOTIDE SEQUENCE [LARGE SCALE GENOMIC DNA]</scope>
    <source>
        <strain evidence="5 6">B25</strain>
    </source>
</reference>
<dbReference type="RefSeq" id="WP_083379874.1">
    <property type="nucleotide sequence ID" value="NZ_FOFU01000009.1"/>
</dbReference>
<dbReference type="EMBL" id="FOFU01000009">
    <property type="protein sequence ID" value="SEQ72545.1"/>
    <property type="molecule type" value="Genomic_DNA"/>
</dbReference>
<dbReference type="Gene3D" id="2.60.40.1930">
    <property type="match status" value="1"/>
</dbReference>
<dbReference type="InterPro" id="IPR041462">
    <property type="entry name" value="Bact_A2M_MG6"/>
</dbReference>
<dbReference type="InterPro" id="IPR011625">
    <property type="entry name" value="A2M_N_BRD"/>
</dbReference>
<dbReference type="Pfam" id="PF17972">
    <property type="entry name" value="bMG5"/>
    <property type="match status" value="1"/>
</dbReference>
<dbReference type="Pfam" id="PF07703">
    <property type="entry name" value="A2M_BRD"/>
    <property type="match status" value="1"/>
</dbReference>
<dbReference type="InterPro" id="IPR001599">
    <property type="entry name" value="Macroglobln_a2"/>
</dbReference>
<dbReference type="Pfam" id="PF17962">
    <property type="entry name" value="bMG6"/>
    <property type="match status" value="1"/>
</dbReference>
<sequence>MKSKVFYLITFVSFLFIGCTRNSNYNSQSVTDSSHIEFISPFTIGRLTPVSISFMETPKCPIGDAVELFPKIKGVWEYTDNKATFIPDEPYKGNSKLTLKADLAKLFQDGSSIYERNFYVEEPSYEVTFDEVRLNETGSSYTVSGNVSTDIPVSEKEIKTILNAKMKFQNQEINWKKTDTPEKWNFTINIDNTSDKAQDLELKWSGKALGMSNTKEKLSSGKKIISLPAKTAFSIIDINNSKKNVILVSFSKALDSTQDIASFIRTLDLNGKKKTDFSTSIHGNTLSLFSDSNWSDIQTVAFEPGIKSSEGIYLAQASQISLSENWELPSVRFMNQNVILPTTQGSVLPIETRNLTGVLVQVYQIYERNINQFLQDNELDGTSRIFRVGEPVWEKKINFNWNDSMQNKYISRGLELSELVKKYPQGMYHIRVSFRRDQIKYRQAGMDDYADLPMPPDTIEEYSIPNEKSSWDYWENKLDTSTYWRNKNNPYHPAFYIPSYNSANTISRNVLVSDLGIMAKKDSSNTLYITVADIKTAKPLPNVDIIVNNYVGSTVSAGKTDSNGNLILRNIKNAFVITAKQNRQTSYLKISAGTNLSTSHFEIGGEKSGTGLKGIIYGERGIWRPGDSLFLTFVLQDLTKTLPKDIPVTFELLDPMGRVTDTQLLTESENYFYPITTKTASDAPTGLWTGRVSIGGNTWSKYLNIESIVPNRLAVSLETTQKVLTKNNNSFTLKGAWLHGASIPNYEADVSVAFSKAETNFDGYSEFVFTNYETDFDFNRKEIWSGKLNSDSEASFNTQLNAGNNLPGKLRANFVSRIYEPSGNFSTQSTSMEYSPYDRYVGIKLPKGDATRNMLLTDTDHTVDVVLLTPEGKPANDSNLTYTLYKIDWKWWWEKDAYTSATHVSSRYYSKIASGQLYTKNGKGSFKFNVKYPEWGRYLLEVRDGNYGHCAAKIVYIDWPGWAGRAQEGGTGSAAMLPLAASKTSYTPGENAEITFTSNAQASAYISIEKGGHIIKTQRIDTVKGSNIYKLPITSDMAPNVYVHLSLIQPHMQTANSLPVRLYGIIPIMVDDPLTKLSPVIKSQDTFEPNKKASFTVSEQNGRPMTYTLAVVDEGLLGLTNYHAPAIRSEFYKKEASEIVNWDIYRYVINAYSGKLETLLAIGGSEDILNNAKNNENRFAPVVRYFGPFTVKANETKTTEFEMPYYVGAVRAIVVAGNNGAYGTAEKSVPVKSSLMAQPALPRTMGTNETIQVPVTIFNGEDFDKNITVTFSARGIMNFAKTEKVNIPANGNIVVNFTVETKAAGHVLFETVVKDDKNTSKSTIPMEIESRGIPVVYSKSFTVKAGSSTTVNTETPSERGGATLKVELSTLPQINLNNRLDYLIQYPHGCIEQITSGGFPQLYISDFAKLSPDKINEIKDNVKSVFDRYPTYQTAIGAMGYWPGNSNPHSWGTCYATHFMIEAKNHGYEVPESILEPALNWLTTTASDWQSNSYSSESSSIQAYRLFVIALAGKADIGAMNRLYMRTDLSKDAKLLLAGAYSLAGRKDTASDILNAFSPSTNIFRSLGDSFDSSIREQAMYLFVSTLTNDNFSTKTDNLAKSVAETLASDKWLNTQETAWSLFSLLPYYSAKKTSGGSYIVKNDIAERTDTFTQASISENLPVSYKFPGQMVTIQNTGSNTLYGTVICSGMSVAGTEFVQNKGISLQVDGINKLKNIKPGEEVSLRVQIANTSSTELKNLVLTVPIGTCLEFANERISNESYSSSTYTYQDIRDDVIYTYFDLNKNGTVTFYFKATAAYSGDFTIPAIYAEAMYDNNIRAVYPGFKVKMLK</sequence>
<dbReference type="SMART" id="SM01359">
    <property type="entry name" value="A2M_N_2"/>
    <property type="match status" value="1"/>
</dbReference>
<dbReference type="GO" id="GO:0004866">
    <property type="term" value="F:endopeptidase inhibitor activity"/>
    <property type="evidence" value="ECO:0007669"/>
    <property type="project" value="InterPro"/>
</dbReference>
<dbReference type="InterPro" id="IPR041246">
    <property type="entry name" value="Bact_MG10"/>
</dbReference>
<evidence type="ECO:0000313" key="5">
    <source>
        <dbReference type="EMBL" id="SEQ72545.1"/>
    </source>
</evidence>
<accession>A0A1H9IDS8</accession>
<dbReference type="Proteomes" id="UP000182360">
    <property type="component" value="Unassembled WGS sequence"/>
</dbReference>
<proteinExistence type="inferred from homology"/>
<dbReference type="CDD" id="cd02891">
    <property type="entry name" value="A2M_like"/>
    <property type="match status" value="1"/>
</dbReference>
<dbReference type="SMART" id="SM01419">
    <property type="entry name" value="Thiol-ester_cl"/>
    <property type="match status" value="1"/>
</dbReference>
<feature type="domain" description="Alpha-2-macroglobulin bait region" evidence="3">
    <location>
        <begin position="977"/>
        <end position="1119"/>
    </location>
</feature>
<dbReference type="SUPFAM" id="SSF48239">
    <property type="entry name" value="Terpenoid cyclases/Protein prenyltransferases"/>
    <property type="match status" value="1"/>
</dbReference>
<organism evidence="5 6">
    <name type="scientific">Treponema bryantii</name>
    <dbReference type="NCBI Taxonomy" id="163"/>
    <lineage>
        <taxon>Bacteria</taxon>
        <taxon>Pseudomonadati</taxon>
        <taxon>Spirochaetota</taxon>
        <taxon>Spirochaetia</taxon>
        <taxon>Spirochaetales</taxon>
        <taxon>Treponemataceae</taxon>
        <taxon>Treponema</taxon>
    </lineage>
</organism>
<dbReference type="Gene3D" id="1.50.10.20">
    <property type="match status" value="1"/>
</dbReference>
<evidence type="ECO:0000259" key="3">
    <source>
        <dbReference type="SMART" id="SM01359"/>
    </source>
</evidence>
<gene>
    <name evidence="5" type="ORF">SAMN04487977_10985</name>
</gene>
<evidence type="ECO:0008006" key="7">
    <source>
        <dbReference type="Google" id="ProtNLM"/>
    </source>
</evidence>
<comment type="similarity">
    <text evidence="1">Belongs to the protease inhibitor I39 (alpha-2-macroglobulin) family. Bacterial alpha-2-macroglobulin subfamily.</text>
</comment>
<dbReference type="Pfam" id="PF01835">
    <property type="entry name" value="MG2"/>
    <property type="match status" value="1"/>
</dbReference>
<dbReference type="OrthoDB" id="9767116at2"/>
<evidence type="ECO:0000313" key="6">
    <source>
        <dbReference type="Proteomes" id="UP000182360"/>
    </source>
</evidence>
<dbReference type="InterPro" id="IPR051802">
    <property type="entry name" value="YfhM-like"/>
</dbReference>
<evidence type="ECO:0000256" key="2">
    <source>
        <dbReference type="ARBA" id="ARBA00022729"/>
    </source>
</evidence>
<name>A0A1H9IDS8_9SPIR</name>
<dbReference type="Pfam" id="PF17973">
    <property type="entry name" value="bMG10"/>
    <property type="match status" value="1"/>
</dbReference>
<dbReference type="InterPro" id="IPR002890">
    <property type="entry name" value="MG2"/>
</dbReference>
<feature type="domain" description="Alpha-2-macroglobulin" evidence="4">
    <location>
        <begin position="1183"/>
        <end position="1271"/>
    </location>
</feature>
<dbReference type="SMART" id="SM01360">
    <property type="entry name" value="A2M"/>
    <property type="match status" value="1"/>
</dbReference>
<dbReference type="GO" id="GO:0005615">
    <property type="term" value="C:extracellular space"/>
    <property type="evidence" value="ECO:0007669"/>
    <property type="project" value="InterPro"/>
</dbReference>
<evidence type="ECO:0000256" key="1">
    <source>
        <dbReference type="ARBA" id="ARBA00010556"/>
    </source>
</evidence>